<dbReference type="CDD" id="cd13585">
    <property type="entry name" value="PBP2_TMBP_like"/>
    <property type="match status" value="1"/>
</dbReference>
<dbReference type="EMBL" id="JBHTCQ010000002">
    <property type="protein sequence ID" value="MFC7405679.1"/>
    <property type="molecule type" value="Genomic_DNA"/>
</dbReference>
<name>A0ABW2Q8A1_9MICO</name>
<keyword evidence="1" id="KW-0732">Signal</keyword>
<dbReference type="Proteomes" id="UP001596455">
    <property type="component" value="Unassembled WGS sequence"/>
</dbReference>
<dbReference type="InterPro" id="IPR050490">
    <property type="entry name" value="Bact_solute-bd_prot1"/>
</dbReference>
<dbReference type="Gene3D" id="3.40.190.10">
    <property type="entry name" value="Periplasmic binding protein-like II"/>
    <property type="match status" value="1"/>
</dbReference>
<feature type="signal peptide" evidence="1">
    <location>
        <begin position="1"/>
        <end position="22"/>
    </location>
</feature>
<evidence type="ECO:0000313" key="3">
    <source>
        <dbReference type="Proteomes" id="UP001596455"/>
    </source>
</evidence>
<dbReference type="Pfam" id="PF01547">
    <property type="entry name" value="SBP_bac_1"/>
    <property type="match status" value="1"/>
</dbReference>
<reference evidence="3" key="1">
    <citation type="journal article" date="2019" name="Int. J. Syst. Evol. Microbiol.">
        <title>The Global Catalogue of Microorganisms (GCM) 10K type strain sequencing project: providing services to taxonomists for standard genome sequencing and annotation.</title>
        <authorList>
            <consortium name="The Broad Institute Genomics Platform"/>
            <consortium name="The Broad Institute Genome Sequencing Center for Infectious Disease"/>
            <person name="Wu L."/>
            <person name="Ma J."/>
        </authorList>
    </citation>
    <scope>NUCLEOTIDE SEQUENCE [LARGE SCALE GENOMIC DNA]</scope>
    <source>
        <strain evidence="3">JCM 1490</strain>
    </source>
</reference>
<dbReference type="PROSITE" id="PS51257">
    <property type="entry name" value="PROKAR_LIPOPROTEIN"/>
    <property type="match status" value="1"/>
</dbReference>
<proteinExistence type="predicted"/>
<accession>A0ABW2Q8A1</accession>
<keyword evidence="3" id="KW-1185">Reference proteome</keyword>
<dbReference type="RefSeq" id="WP_382394335.1">
    <property type="nucleotide sequence ID" value="NZ_JBHTCQ010000002.1"/>
</dbReference>
<feature type="chain" id="PRO_5045457640" evidence="1">
    <location>
        <begin position="23"/>
        <end position="409"/>
    </location>
</feature>
<dbReference type="PANTHER" id="PTHR43649:SF12">
    <property type="entry name" value="DIACETYLCHITOBIOSE BINDING PROTEIN DASA"/>
    <property type="match status" value="1"/>
</dbReference>
<evidence type="ECO:0000313" key="2">
    <source>
        <dbReference type="EMBL" id="MFC7405679.1"/>
    </source>
</evidence>
<comment type="caution">
    <text evidence="2">The sequence shown here is derived from an EMBL/GenBank/DDBJ whole genome shotgun (WGS) entry which is preliminary data.</text>
</comment>
<organism evidence="2 3">
    <name type="scientific">Georgenia alba</name>
    <dbReference type="NCBI Taxonomy" id="2233858"/>
    <lineage>
        <taxon>Bacteria</taxon>
        <taxon>Bacillati</taxon>
        <taxon>Actinomycetota</taxon>
        <taxon>Actinomycetes</taxon>
        <taxon>Micrococcales</taxon>
        <taxon>Bogoriellaceae</taxon>
        <taxon>Georgenia</taxon>
    </lineage>
</organism>
<dbReference type="SUPFAM" id="SSF53850">
    <property type="entry name" value="Periplasmic binding protein-like II"/>
    <property type="match status" value="1"/>
</dbReference>
<gene>
    <name evidence="2" type="ORF">ACFQQL_11215</name>
</gene>
<protein>
    <submittedName>
        <fullName evidence="2">ABC transporter substrate-binding protein</fullName>
    </submittedName>
</protein>
<evidence type="ECO:0000256" key="1">
    <source>
        <dbReference type="SAM" id="SignalP"/>
    </source>
</evidence>
<dbReference type="PANTHER" id="PTHR43649">
    <property type="entry name" value="ARABINOSE-BINDING PROTEIN-RELATED"/>
    <property type="match status" value="1"/>
</dbReference>
<dbReference type="InterPro" id="IPR006059">
    <property type="entry name" value="SBP"/>
</dbReference>
<sequence length="409" mass="43870">MATNARKLAVVGAAGLATVLLAACGNRGTGDEASSMYTWISNASDRAQWEAFITAAQQEDPDFRLRLEGPSYDDYWTTVHTRMGAADAPCLLTTQAARAQELDDILMPLDDLAAQHGLDLDDYNDAMIDALTIDGTVRAIPYDAEPVVLYYNKDLFAEAGLEEPGLDYTTEQFLSDAQALTRDGRYGLAVPPVFTGGPGVPLASANGNVPVADGELQLTDPGFVEDMQFSFDLVAEHGVASPPQSGDPSDIHLQEFTSGNAAMIIDGPWFYETLTTETDAEVGIAVVPSRSGQPQGNIQGSGFGISHSCDDPEAAFEKIMQITTPEVVGEVGRTRGTVPSIEESVDAWAEGKPEEDVAVVETLLASGVPLETTPTWNELETTFTRYSSEGYRGNRSAEEILTMLQESVR</sequence>